<feature type="domain" description="UvrD-like helicase ATP-binding" evidence="14">
    <location>
        <begin position="10"/>
        <end position="289"/>
    </location>
</feature>
<dbReference type="NCBIfam" id="TIGR01074">
    <property type="entry name" value="rep"/>
    <property type="match status" value="1"/>
</dbReference>
<dbReference type="HAMAP" id="MF_01920">
    <property type="entry name" value="Helicase_Rep"/>
    <property type="match status" value="1"/>
</dbReference>
<keyword evidence="6 11" id="KW-0067">ATP-binding</keyword>
<dbReference type="InterPro" id="IPR027417">
    <property type="entry name" value="P-loop_NTPase"/>
</dbReference>
<dbReference type="OrthoDB" id="9806690at2"/>
<keyword evidence="7 11" id="KW-0238">DNA-binding</keyword>
<feature type="region of interest" description="Disordered" evidence="13">
    <location>
        <begin position="660"/>
        <end position="681"/>
    </location>
</feature>
<keyword evidence="2 11" id="KW-0235">DNA replication</keyword>
<evidence type="ECO:0000256" key="7">
    <source>
        <dbReference type="ARBA" id="ARBA00023125"/>
    </source>
</evidence>
<protein>
    <recommendedName>
        <fullName evidence="11">ATP-dependent DNA helicase Rep</fullName>
        <ecNumber evidence="11">5.6.2.4</ecNumber>
    </recommendedName>
    <alternativeName>
        <fullName evidence="11">DNA 3'-5' helicase Rep</fullName>
    </alternativeName>
</protein>
<dbReference type="PROSITE" id="PS51198">
    <property type="entry name" value="UVRD_HELICASE_ATP_BIND"/>
    <property type="match status" value="1"/>
</dbReference>
<feature type="compositionally biased region" description="Basic and acidic residues" evidence="13">
    <location>
        <begin position="660"/>
        <end position="678"/>
    </location>
</feature>
<dbReference type="GO" id="GO:0006260">
    <property type="term" value="P:DNA replication"/>
    <property type="evidence" value="ECO:0007669"/>
    <property type="project" value="UniProtKB-UniRule"/>
</dbReference>
<dbReference type="EC" id="5.6.2.4" evidence="11"/>
<evidence type="ECO:0000256" key="1">
    <source>
        <dbReference type="ARBA" id="ARBA00009922"/>
    </source>
</evidence>
<accession>A0A1I6Z214</accession>
<evidence type="ECO:0000256" key="3">
    <source>
        <dbReference type="ARBA" id="ARBA00022741"/>
    </source>
</evidence>
<evidence type="ECO:0000256" key="10">
    <source>
        <dbReference type="ARBA" id="ARBA00048988"/>
    </source>
</evidence>
<dbReference type="Gene3D" id="1.10.10.160">
    <property type="match status" value="1"/>
</dbReference>
<dbReference type="SUPFAM" id="SSF52540">
    <property type="entry name" value="P-loop containing nucleoside triphosphate hydrolases"/>
    <property type="match status" value="1"/>
</dbReference>
<comment type="similarity">
    <text evidence="1 11">Belongs to the helicase family. UvrD subfamily.</text>
</comment>
<evidence type="ECO:0000256" key="12">
    <source>
        <dbReference type="PROSITE-ProRule" id="PRU00560"/>
    </source>
</evidence>
<dbReference type="Gene3D" id="3.40.50.300">
    <property type="entry name" value="P-loop containing nucleotide triphosphate hydrolases"/>
    <property type="match status" value="2"/>
</dbReference>
<dbReference type="PANTHER" id="PTHR11070:SF64">
    <property type="entry name" value="ATP-DEPENDENT DNA HELICASE REP"/>
    <property type="match status" value="1"/>
</dbReference>
<dbReference type="Pfam" id="PF00580">
    <property type="entry name" value="UvrD-helicase"/>
    <property type="match status" value="1"/>
</dbReference>
<evidence type="ECO:0000256" key="11">
    <source>
        <dbReference type="HAMAP-Rule" id="MF_01920"/>
    </source>
</evidence>
<dbReference type="GO" id="GO:0016887">
    <property type="term" value="F:ATP hydrolysis activity"/>
    <property type="evidence" value="ECO:0007669"/>
    <property type="project" value="RHEA"/>
</dbReference>
<evidence type="ECO:0000256" key="6">
    <source>
        <dbReference type="ARBA" id="ARBA00022840"/>
    </source>
</evidence>
<comment type="catalytic activity">
    <reaction evidence="9 11">
        <text>Couples ATP hydrolysis with the unwinding of duplex DNA by translocating in the 3'-5' direction.</text>
        <dbReference type="EC" id="5.6.2.4"/>
    </reaction>
</comment>
<dbReference type="Gene3D" id="1.10.486.10">
    <property type="entry name" value="PCRA, domain 4"/>
    <property type="match status" value="1"/>
</dbReference>
<dbReference type="Pfam" id="PF13361">
    <property type="entry name" value="UvrD_C"/>
    <property type="match status" value="1"/>
</dbReference>
<dbReference type="EMBL" id="FPAQ01000008">
    <property type="protein sequence ID" value="SFT56734.1"/>
    <property type="molecule type" value="Genomic_DNA"/>
</dbReference>
<dbReference type="InterPro" id="IPR014016">
    <property type="entry name" value="UvrD-like_ATP-bd"/>
</dbReference>
<evidence type="ECO:0000256" key="5">
    <source>
        <dbReference type="ARBA" id="ARBA00022806"/>
    </source>
</evidence>
<dbReference type="RefSeq" id="WP_089848090.1">
    <property type="nucleotide sequence ID" value="NZ_FPAQ01000008.1"/>
</dbReference>
<dbReference type="InterPro" id="IPR014017">
    <property type="entry name" value="DNA_helicase_UvrD-like_C"/>
</dbReference>
<organism evidence="16 17">
    <name type="scientific">Halomonas saccharevitans</name>
    <dbReference type="NCBI Taxonomy" id="416872"/>
    <lineage>
        <taxon>Bacteria</taxon>
        <taxon>Pseudomonadati</taxon>
        <taxon>Pseudomonadota</taxon>
        <taxon>Gammaproteobacteria</taxon>
        <taxon>Oceanospirillales</taxon>
        <taxon>Halomonadaceae</taxon>
        <taxon>Halomonas</taxon>
    </lineage>
</organism>
<dbReference type="CDD" id="cd17932">
    <property type="entry name" value="DEXQc_UvrD"/>
    <property type="match status" value="1"/>
</dbReference>
<dbReference type="GO" id="GO:0003697">
    <property type="term" value="F:single-stranded DNA binding"/>
    <property type="evidence" value="ECO:0007669"/>
    <property type="project" value="UniProtKB-UniRule"/>
</dbReference>
<dbReference type="AlphaFoldDB" id="A0A1I6Z214"/>
<dbReference type="PROSITE" id="PS51217">
    <property type="entry name" value="UVRD_HELICASE_CTER"/>
    <property type="match status" value="1"/>
</dbReference>
<gene>
    <name evidence="11" type="primary">rep</name>
    <name evidence="16" type="ORF">SAMN04487956_10874</name>
</gene>
<feature type="domain" description="UvrD-like helicase C-terminal" evidence="15">
    <location>
        <begin position="290"/>
        <end position="582"/>
    </location>
</feature>
<dbReference type="Proteomes" id="UP000199594">
    <property type="component" value="Unassembled WGS sequence"/>
</dbReference>
<keyword evidence="3 11" id="KW-0547">Nucleotide-binding</keyword>
<dbReference type="GO" id="GO:0043138">
    <property type="term" value="F:3'-5' DNA helicase activity"/>
    <property type="evidence" value="ECO:0007669"/>
    <property type="project" value="UniProtKB-UniRule"/>
</dbReference>
<comment type="subunit">
    <text evidence="11">Homodimer.</text>
</comment>
<evidence type="ECO:0000256" key="13">
    <source>
        <dbReference type="SAM" id="MobiDB-lite"/>
    </source>
</evidence>
<keyword evidence="5 11" id="KW-0347">Helicase</keyword>
<evidence type="ECO:0000256" key="4">
    <source>
        <dbReference type="ARBA" id="ARBA00022801"/>
    </source>
</evidence>
<dbReference type="InterPro" id="IPR005752">
    <property type="entry name" value="Helicase_Rep"/>
</dbReference>
<feature type="binding site" evidence="12">
    <location>
        <begin position="31"/>
        <end position="38"/>
    </location>
    <ligand>
        <name>ATP</name>
        <dbReference type="ChEBI" id="CHEBI:30616"/>
    </ligand>
</feature>
<name>A0A1I6Z214_9GAMM</name>
<dbReference type="PANTHER" id="PTHR11070">
    <property type="entry name" value="UVRD / RECB / PCRA DNA HELICASE FAMILY MEMBER"/>
    <property type="match status" value="1"/>
</dbReference>
<keyword evidence="8 11" id="KW-0413">Isomerase</keyword>
<dbReference type="GO" id="GO:0005524">
    <property type="term" value="F:ATP binding"/>
    <property type="evidence" value="ECO:0007669"/>
    <property type="project" value="UniProtKB-UniRule"/>
</dbReference>
<comment type="catalytic activity">
    <reaction evidence="10 11">
        <text>ATP + H2O = ADP + phosphate + H(+)</text>
        <dbReference type="Rhea" id="RHEA:13065"/>
        <dbReference type="ChEBI" id="CHEBI:15377"/>
        <dbReference type="ChEBI" id="CHEBI:15378"/>
        <dbReference type="ChEBI" id="CHEBI:30616"/>
        <dbReference type="ChEBI" id="CHEBI:43474"/>
        <dbReference type="ChEBI" id="CHEBI:456216"/>
        <dbReference type="EC" id="5.6.2.4"/>
    </reaction>
</comment>
<sequence>MSTSIKRRVAGLNPRQQEAVRYIDGPCLVLAGAGSGKTSVITTKIAYLVQECGMSARRIAAVTFTNKAAREMKERVGSMLKGKEGHGLTVSTFHTLGLNIIRSELKALGYRPGFSLFDPEDAKALLRDLMNKDAQVDADQINAVQQQISQWKNDLLLPGQALSHAEDDDEQYAARVYEAYVRHLKAYNAVDFDDLILLPVVLLRDDPEALARWRRKIHYMLVDEYQDTNISQYLLVRLLMGERATFTVVGDDDQSIYAWRGARPENLVTLGEDFPRLKVIKLEQNYRSTGTILRAANTLISNNPHVYDKTLWSEMGEGAAIRVVVNRHEEAEAERVASEILTRRIKESAEWRDFAVLYRGNFQARLLELKLQHYQIPYKLSGGTSFFSRNEIKDAMAYLRLLINPADDNAFLRIVNVPRREIGPSTLEKLANYANDQASGRSISLFAACHELGLAQQLPERAMDRLSRFTHFIDGVRRRMDQGDAIEAIRGMLHEMDYEAWLYQNASAPTIAERRMANVWILIDQLEKSMNRDPEDTASEETETDDVEAAISRLVLRDILEQQAEEDDSDRVQLLTMHASKGLEFPHVYLMGLEEDLLPHRNAVEAGTVEEERRLAYVGITRARRTLTMTLARQRKTYGEMMDCTPSRFLDELPADDLEWEGRADREDPEKKQARGKDALAGIRSLLG</sequence>
<evidence type="ECO:0000256" key="2">
    <source>
        <dbReference type="ARBA" id="ARBA00022705"/>
    </source>
</evidence>
<dbReference type="InterPro" id="IPR000212">
    <property type="entry name" value="DNA_helicase_UvrD/REP"/>
</dbReference>
<feature type="binding site" evidence="11">
    <location>
        <position position="287"/>
    </location>
    <ligand>
        <name>ATP</name>
        <dbReference type="ChEBI" id="CHEBI:30616"/>
    </ligand>
</feature>
<evidence type="ECO:0000313" key="16">
    <source>
        <dbReference type="EMBL" id="SFT56734.1"/>
    </source>
</evidence>
<dbReference type="GO" id="GO:0005829">
    <property type="term" value="C:cytosol"/>
    <property type="evidence" value="ECO:0007669"/>
    <property type="project" value="TreeGrafter"/>
</dbReference>
<reference evidence="16 17" key="1">
    <citation type="submission" date="2016-10" db="EMBL/GenBank/DDBJ databases">
        <authorList>
            <person name="de Groot N.N."/>
        </authorList>
    </citation>
    <scope>NUCLEOTIDE SEQUENCE [LARGE SCALE GENOMIC DNA]</scope>
    <source>
        <strain evidence="16 17">CGMCC 1.6493</strain>
    </source>
</reference>
<comment type="function">
    <text evidence="11">Rep helicase is a single-stranded DNA-dependent ATPase involved in DNA replication; it can initiate unwinding at a nick in the DNA. It binds to the single-stranded DNA and acts in a progressive fashion along the DNA in the 3' to 5' direction.</text>
</comment>
<evidence type="ECO:0000313" key="17">
    <source>
        <dbReference type="Proteomes" id="UP000199594"/>
    </source>
</evidence>
<evidence type="ECO:0000256" key="9">
    <source>
        <dbReference type="ARBA" id="ARBA00034617"/>
    </source>
</evidence>
<evidence type="ECO:0000256" key="8">
    <source>
        <dbReference type="ARBA" id="ARBA00023235"/>
    </source>
</evidence>
<keyword evidence="4 11" id="KW-0378">Hydrolase</keyword>
<dbReference type="InterPro" id="IPR013986">
    <property type="entry name" value="DExx_box_DNA_helicase_dom_sf"/>
</dbReference>
<dbReference type="GO" id="GO:0000725">
    <property type="term" value="P:recombinational repair"/>
    <property type="evidence" value="ECO:0007669"/>
    <property type="project" value="TreeGrafter"/>
</dbReference>
<proteinExistence type="inferred from homology"/>
<evidence type="ECO:0000259" key="15">
    <source>
        <dbReference type="PROSITE" id="PS51217"/>
    </source>
</evidence>
<evidence type="ECO:0000259" key="14">
    <source>
        <dbReference type="PROSITE" id="PS51198"/>
    </source>
</evidence>